<organism evidence="4 5">
    <name type="scientific">Sphaerisporangium flaviroseum</name>
    <dbReference type="NCBI Taxonomy" id="509199"/>
    <lineage>
        <taxon>Bacteria</taxon>
        <taxon>Bacillati</taxon>
        <taxon>Actinomycetota</taxon>
        <taxon>Actinomycetes</taxon>
        <taxon>Streptosporangiales</taxon>
        <taxon>Streptosporangiaceae</taxon>
        <taxon>Sphaerisporangium</taxon>
    </lineage>
</organism>
<dbReference type="CDD" id="cd13606">
    <property type="entry name" value="PBP2_ProX_like"/>
    <property type="match status" value="1"/>
</dbReference>
<evidence type="ECO:0000256" key="1">
    <source>
        <dbReference type="SAM" id="MobiDB-lite"/>
    </source>
</evidence>
<feature type="region of interest" description="Disordered" evidence="1">
    <location>
        <begin position="284"/>
        <end position="308"/>
    </location>
</feature>
<protein>
    <submittedName>
        <fullName evidence="4">ABC transporter substrate-binding protein</fullName>
    </submittedName>
</protein>
<feature type="signal peptide" evidence="2">
    <location>
        <begin position="1"/>
        <end position="19"/>
    </location>
</feature>
<feature type="chain" id="PRO_5045080006" evidence="2">
    <location>
        <begin position="20"/>
        <end position="308"/>
    </location>
</feature>
<dbReference type="SUPFAM" id="SSF53850">
    <property type="entry name" value="Periplasmic binding protein-like II"/>
    <property type="match status" value="1"/>
</dbReference>
<dbReference type="RefSeq" id="WP_344937074.1">
    <property type="nucleotide sequence ID" value="NZ_BAAAZR010000002.1"/>
</dbReference>
<evidence type="ECO:0000256" key="2">
    <source>
        <dbReference type="SAM" id="SignalP"/>
    </source>
</evidence>
<evidence type="ECO:0000313" key="4">
    <source>
        <dbReference type="EMBL" id="GAA3800577.1"/>
    </source>
</evidence>
<accession>A0ABP7HNU4</accession>
<dbReference type="Gene3D" id="3.40.190.10">
    <property type="entry name" value="Periplasmic binding protein-like II"/>
    <property type="match status" value="1"/>
</dbReference>
<dbReference type="Pfam" id="PF04069">
    <property type="entry name" value="OpuAC"/>
    <property type="match status" value="1"/>
</dbReference>
<gene>
    <name evidence="4" type="ORF">GCM10022226_20220</name>
</gene>
<comment type="caution">
    <text evidence="4">The sequence shown here is derived from an EMBL/GenBank/DDBJ whole genome shotgun (WGS) entry which is preliminary data.</text>
</comment>
<dbReference type="EMBL" id="BAAAZR010000002">
    <property type="protein sequence ID" value="GAA3800577.1"/>
    <property type="molecule type" value="Genomic_DNA"/>
</dbReference>
<feature type="domain" description="ABC-type glycine betaine transport system substrate-binding" evidence="3">
    <location>
        <begin position="43"/>
        <end position="302"/>
    </location>
</feature>
<dbReference type="Gene3D" id="3.40.190.120">
    <property type="entry name" value="Osmoprotection protein (prox), domain 2"/>
    <property type="match status" value="1"/>
</dbReference>
<proteinExistence type="predicted"/>
<sequence>MRKLSTIAGLAALALTVTACGGGTTTLAEPSGRAGSTGSSGGTIVIGTANFTENVTLGYVYAGYLKSKGYEVTVKPNLGSREVIFPALQNGDIDLLPEYQGSLLLYLDKESKAADGAAQAAELKGKLPAGLKLLPFAPAEDKTIWMVTRATAAKYGLKSLEDLKKANGKLVYGGPPEDKTRRVGIVGLKDVYGAEFKAFRALDAGGPLTKTALKKGDIDVADIFSSDAEISSNDWVGLEDPQRLQPNENIAPVVREQKADDKLTAAFEALNPKLTTEALIQMNHKTDVEKEDPEDVADEWLKSTGLVS</sequence>
<dbReference type="InterPro" id="IPR007210">
    <property type="entry name" value="ABC_Gly_betaine_transp_sub-bd"/>
</dbReference>
<dbReference type="Proteomes" id="UP001500888">
    <property type="component" value="Unassembled WGS sequence"/>
</dbReference>
<reference evidence="5" key="1">
    <citation type="journal article" date="2019" name="Int. J. Syst. Evol. Microbiol.">
        <title>The Global Catalogue of Microorganisms (GCM) 10K type strain sequencing project: providing services to taxonomists for standard genome sequencing and annotation.</title>
        <authorList>
            <consortium name="The Broad Institute Genomics Platform"/>
            <consortium name="The Broad Institute Genome Sequencing Center for Infectious Disease"/>
            <person name="Wu L."/>
            <person name="Ma J."/>
        </authorList>
    </citation>
    <scope>NUCLEOTIDE SEQUENCE [LARGE SCALE GENOMIC DNA]</scope>
    <source>
        <strain evidence="5">JCM 16908</strain>
    </source>
</reference>
<keyword evidence="2" id="KW-0732">Signal</keyword>
<feature type="compositionally biased region" description="Acidic residues" evidence="1">
    <location>
        <begin position="289"/>
        <end position="298"/>
    </location>
</feature>
<dbReference type="PROSITE" id="PS51257">
    <property type="entry name" value="PROKAR_LIPOPROTEIN"/>
    <property type="match status" value="1"/>
</dbReference>
<keyword evidence="5" id="KW-1185">Reference proteome</keyword>
<evidence type="ECO:0000259" key="3">
    <source>
        <dbReference type="Pfam" id="PF04069"/>
    </source>
</evidence>
<name>A0ABP7HNU4_9ACTN</name>
<evidence type="ECO:0000313" key="5">
    <source>
        <dbReference type="Proteomes" id="UP001500888"/>
    </source>
</evidence>